<gene>
    <name evidence="3" type="ORF">BVC80_1833g131</name>
</gene>
<keyword evidence="4" id="KW-1185">Reference proteome</keyword>
<dbReference type="PANTHER" id="PTHR46929">
    <property type="entry name" value="EXPRESSED PROTEIN"/>
    <property type="match status" value="1"/>
</dbReference>
<name>A0A200R712_MACCD</name>
<feature type="domain" description="Myb/SANT-like" evidence="2">
    <location>
        <begin position="196"/>
        <end position="290"/>
    </location>
</feature>
<feature type="domain" description="Myb/SANT-like" evidence="2">
    <location>
        <begin position="349"/>
        <end position="443"/>
    </location>
</feature>
<evidence type="ECO:0000256" key="1">
    <source>
        <dbReference type="SAM" id="MobiDB-lite"/>
    </source>
</evidence>
<evidence type="ECO:0000313" key="4">
    <source>
        <dbReference type="Proteomes" id="UP000195402"/>
    </source>
</evidence>
<dbReference type="EMBL" id="MVGT01000436">
    <property type="protein sequence ID" value="OVA18453.1"/>
    <property type="molecule type" value="Genomic_DNA"/>
</dbReference>
<evidence type="ECO:0000259" key="2">
    <source>
        <dbReference type="Pfam" id="PF12776"/>
    </source>
</evidence>
<dbReference type="PANTHER" id="PTHR46929:SF29">
    <property type="entry name" value="MYB_SANT-LIKE DOMAIN-CONTAINING PROTEIN"/>
    <property type="match status" value="1"/>
</dbReference>
<dbReference type="InParanoid" id="A0A200R712"/>
<dbReference type="Proteomes" id="UP000195402">
    <property type="component" value="Unassembled WGS sequence"/>
</dbReference>
<accession>A0A200R712</accession>
<protein>
    <submittedName>
        <fullName evidence="3">Myb/SANT-like domain</fullName>
    </submittedName>
</protein>
<dbReference type="InterPro" id="IPR024752">
    <property type="entry name" value="Myb/SANT-like_dom"/>
</dbReference>
<dbReference type="OMA" id="AQSGFEW"/>
<feature type="domain" description="Myb/SANT-like" evidence="2">
    <location>
        <begin position="44"/>
        <end position="138"/>
    </location>
</feature>
<sequence length="640" mass="73506">MREETPTSREKDVTKILDSIECLGMDSSDSQPEVDNKGKGKQIRWTQGMDDCMIETFVQQTRLGHKEEKGFNDQAYDAVMKALADRLNVDVSKKHVDHRLRTLRSEFCMFSTLREQGGFEWDPTKNKIITTDTTWNDYIKAHPKFKHYRGRACKWDYDSLDIIIGKDNPTESLAIVGIDSSDSQPEVDEGKGRQLRWTQEMDECMIEILIEQVNLGRKGDRGFKDQAYNAVTKALADRLGVDVSRAHMDNRLRTFRTEYRMFRTLREQSGFDWDPVKNRVTASDSTWNEYLKAHPKFKYYRGRSCKWNYESLGIILGDTPATGSFALACLDSSDSQPEVDNKGKGRQLRWTQGMDERLIETFVEQVRLGQRGDKGFNDQTYSAVTKVLAERLDVDVGRKHIDNRLRTLRNEYRLFSTLRRQAGFCWDPTRSMVTAPDGVWSEYIKAHPEFKTCRGRSCKWDYESLAIIFGSDHIVSNNHATESFSMDGADVDITSTPIEGVGDADELPLTIEEEMGLDDINEEVDRSSQELRRKPSPIQQRRVKKARTADIVREVMEVVKAKIGGLDKSVDGLSFAKKLYSEVMRVEGFSPDFLDRAFEILKRDGHGAEIFLVRNETYRKRMLEELYQKFGDSGGTGRTD</sequence>
<dbReference type="AlphaFoldDB" id="A0A200R712"/>
<dbReference type="Pfam" id="PF12776">
    <property type="entry name" value="Myb_DNA-bind_3"/>
    <property type="match status" value="3"/>
</dbReference>
<dbReference type="OrthoDB" id="1937145at2759"/>
<feature type="region of interest" description="Disordered" evidence="1">
    <location>
        <begin position="523"/>
        <end position="542"/>
    </location>
</feature>
<reference evidence="3 4" key="1">
    <citation type="journal article" date="2017" name="Mol. Plant">
        <title>The Genome of Medicinal Plant Macleaya cordata Provides New Insights into Benzylisoquinoline Alkaloids Metabolism.</title>
        <authorList>
            <person name="Liu X."/>
            <person name="Liu Y."/>
            <person name="Huang P."/>
            <person name="Ma Y."/>
            <person name="Qing Z."/>
            <person name="Tang Q."/>
            <person name="Cao H."/>
            <person name="Cheng P."/>
            <person name="Zheng Y."/>
            <person name="Yuan Z."/>
            <person name="Zhou Y."/>
            <person name="Liu J."/>
            <person name="Tang Z."/>
            <person name="Zhuo Y."/>
            <person name="Zhang Y."/>
            <person name="Yu L."/>
            <person name="Huang J."/>
            <person name="Yang P."/>
            <person name="Peng Q."/>
            <person name="Zhang J."/>
            <person name="Jiang W."/>
            <person name="Zhang Z."/>
            <person name="Lin K."/>
            <person name="Ro D.K."/>
            <person name="Chen X."/>
            <person name="Xiong X."/>
            <person name="Shang Y."/>
            <person name="Huang S."/>
            <person name="Zeng J."/>
        </authorList>
    </citation>
    <scope>NUCLEOTIDE SEQUENCE [LARGE SCALE GENOMIC DNA]</scope>
    <source>
        <strain evidence="4">cv. BLH2017</strain>
        <tissue evidence="3">Root</tissue>
    </source>
</reference>
<comment type="caution">
    <text evidence="3">The sequence shown here is derived from an EMBL/GenBank/DDBJ whole genome shotgun (WGS) entry which is preliminary data.</text>
</comment>
<proteinExistence type="predicted"/>
<evidence type="ECO:0000313" key="3">
    <source>
        <dbReference type="EMBL" id="OVA18453.1"/>
    </source>
</evidence>
<feature type="compositionally biased region" description="Basic and acidic residues" evidence="1">
    <location>
        <begin position="523"/>
        <end position="533"/>
    </location>
</feature>
<dbReference type="STRING" id="56857.A0A200R712"/>
<organism evidence="3 4">
    <name type="scientific">Macleaya cordata</name>
    <name type="common">Five-seeded plume-poppy</name>
    <name type="synonym">Bocconia cordata</name>
    <dbReference type="NCBI Taxonomy" id="56857"/>
    <lineage>
        <taxon>Eukaryota</taxon>
        <taxon>Viridiplantae</taxon>
        <taxon>Streptophyta</taxon>
        <taxon>Embryophyta</taxon>
        <taxon>Tracheophyta</taxon>
        <taxon>Spermatophyta</taxon>
        <taxon>Magnoliopsida</taxon>
        <taxon>Ranunculales</taxon>
        <taxon>Papaveraceae</taxon>
        <taxon>Papaveroideae</taxon>
        <taxon>Macleaya</taxon>
    </lineage>
</organism>